<organism evidence="12 13">
    <name type="scientific">Fusibacillus kribbianus</name>
    <dbReference type="NCBI Taxonomy" id="3044208"/>
    <lineage>
        <taxon>Bacteria</taxon>
        <taxon>Bacillati</taxon>
        <taxon>Bacillota</taxon>
        <taxon>Clostridia</taxon>
        <taxon>Lachnospirales</taxon>
        <taxon>Lachnospiraceae</taxon>
        <taxon>Fusibacillus</taxon>
    </lineage>
</organism>
<dbReference type="HAMAP" id="MF_00161">
    <property type="entry name" value="LspA"/>
    <property type="match status" value="1"/>
</dbReference>
<dbReference type="RefSeq" id="WP_283231061.1">
    <property type="nucleotide sequence ID" value="NZ_JASGBQ010000015.1"/>
</dbReference>
<comment type="caution">
    <text evidence="12">The sequence shown here is derived from an EMBL/GenBank/DDBJ whole genome shotgun (WGS) entry which is preliminary data.</text>
</comment>
<keyword evidence="5 9" id="KW-0064">Aspartyl protease</keyword>
<accession>A0AAP4BD72</accession>
<reference evidence="12 13" key="1">
    <citation type="submission" date="2023-05" db="EMBL/GenBank/DDBJ databases">
        <title>[ruminococcus] sp. nov., isolated from a pig farm feces dump.</title>
        <authorList>
            <person name="Chang Y.-H."/>
        </authorList>
    </citation>
    <scope>NUCLEOTIDE SEQUENCE [LARGE SCALE GENOMIC DNA]</scope>
    <source>
        <strain evidence="12 13">YH-rum2234</strain>
    </source>
</reference>
<feature type="transmembrane region" description="Helical" evidence="9">
    <location>
        <begin position="72"/>
        <end position="90"/>
    </location>
</feature>
<evidence type="ECO:0000256" key="3">
    <source>
        <dbReference type="ARBA" id="ARBA00022670"/>
    </source>
</evidence>
<dbReference type="InterPro" id="IPR001872">
    <property type="entry name" value="Peptidase_A8"/>
</dbReference>
<dbReference type="PROSITE" id="PS00855">
    <property type="entry name" value="SPASE_II"/>
    <property type="match status" value="1"/>
</dbReference>
<evidence type="ECO:0000256" key="10">
    <source>
        <dbReference type="RuleBase" id="RU000594"/>
    </source>
</evidence>
<proteinExistence type="inferred from homology"/>
<evidence type="ECO:0000256" key="9">
    <source>
        <dbReference type="HAMAP-Rule" id="MF_00161"/>
    </source>
</evidence>
<feature type="transmembrane region" description="Helical" evidence="9">
    <location>
        <begin position="137"/>
        <end position="161"/>
    </location>
</feature>
<evidence type="ECO:0000313" key="13">
    <source>
        <dbReference type="Proteomes" id="UP001300383"/>
    </source>
</evidence>
<protein>
    <recommendedName>
        <fullName evidence="9">Lipoprotein signal peptidase</fullName>
        <ecNumber evidence="9">3.4.23.36</ecNumber>
    </recommendedName>
    <alternativeName>
        <fullName evidence="9">Prolipoprotein signal peptidase</fullName>
    </alternativeName>
    <alternativeName>
        <fullName evidence="9">Signal peptidase II</fullName>
        <shortName evidence="9">SPase II</shortName>
    </alternativeName>
</protein>
<dbReference type="Proteomes" id="UP001300383">
    <property type="component" value="Unassembled WGS sequence"/>
</dbReference>
<keyword evidence="4 9" id="KW-0812">Transmembrane</keyword>
<evidence type="ECO:0000256" key="1">
    <source>
        <dbReference type="ARBA" id="ARBA00006139"/>
    </source>
</evidence>
<comment type="catalytic activity">
    <reaction evidence="9 10">
        <text>Release of signal peptides from bacterial membrane prolipoproteins. Hydrolyzes -Xaa-Yaa-Zaa-|-(S,diacylglyceryl)Cys-, in which Xaa is hydrophobic (preferably Leu), and Yaa (Ala or Ser) and Zaa (Gly or Ala) have small, neutral side chains.</text>
        <dbReference type="EC" id="3.4.23.36"/>
    </reaction>
</comment>
<gene>
    <name evidence="9 12" type="primary">lspA</name>
    <name evidence="12" type="ORF">QJ036_09055</name>
</gene>
<dbReference type="GO" id="GO:0006508">
    <property type="term" value="P:proteolysis"/>
    <property type="evidence" value="ECO:0007669"/>
    <property type="project" value="UniProtKB-KW"/>
</dbReference>
<feature type="active site" evidence="9">
    <location>
        <position position="127"/>
    </location>
</feature>
<sequence length="190" mass="21228">MNKTIQTKKKTAVCLCYLILSLALIFFDQWTKHLASVNLKGKASFVILDGVFELTYLENTGMAWGLLAGGRWLFLAGTILILALIVYAFLKAPLTRRYSLLRAVLTVLAAGAVGNLIDRFVNGYVIDFFSFCLINFPIFNVADCYVVVAGIVFVLIFLFYYKDEELAAFVPGFLKKKKDAAGQTEEEKKP</sequence>
<comment type="pathway">
    <text evidence="9">Protein modification; lipoprotein biosynthesis (signal peptide cleavage).</text>
</comment>
<evidence type="ECO:0000313" key="12">
    <source>
        <dbReference type="EMBL" id="MDI9242616.1"/>
    </source>
</evidence>
<dbReference type="PANTHER" id="PTHR33695">
    <property type="entry name" value="LIPOPROTEIN SIGNAL PEPTIDASE"/>
    <property type="match status" value="1"/>
</dbReference>
<keyword evidence="7 9" id="KW-1133">Transmembrane helix</keyword>
<feature type="transmembrane region" description="Helical" evidence="9">
    <location>
        <begin position="99"/>
        <end position="117"/>
    </location>
</feature>
<feature type="transmembrane region" description="Helical" evidence="9">
    <location>
        <begin position="12"/>
        <end position="30"/>
    </location>
</feature>
<keyword evidence="8 9" id="KW-0472">Membrane</keyword>
<dbReference type="PRINTS" id="PR00781">
    <property type="entry name" value="LIPOSIGPTASE"/>
</dbReference>
<evidence type="ECO:0000256" key="2">
    <source>
        <dbReference type="ARBA" id="ARBA00022475"/>
    </source>
</evidence>
<keyword evidence="6 9" id="KW-0378">Hydrolase</keyword>
<evidence type="ECO:0000256" key="5">
    <source>
        <dbReference type="ARBA" id="ARBA00022750"/>
    </source>
</evidence>
<dbReference type="EMBL" id="JASGBQ010000015">
    <property type="protein sequence ID" value="MDI9242616.1"/>
    <property type="molecule type" value="Genomic_DNA"/>
</dbReference>
<dbReference type="PANTHER" id="PTHR33695:SF1">
    <property type="entry name" value="LIPOPROTEIN SIGNAL PEPTIDASE"/>
    <property type="match status" value="1"/>
</dbReference>
<dbReference type="GO" id="GO:0004190">
    <property type="term" value="F:aspartic-type endopeptidase activity"/>
    <property type="evidence" value="ECO:0007669"/>
    <property type="project" value="UniProtKB-UniRule"/>
</dbReference>
<feature type="active site" evidence="9">
    <location>
        <position position="143"/>
    </location>
</feature>
<evidence type="ECO:0000256" key="7">
    <source>
        <dbReference type="ARBA" id="ARBA00022989"/>
    </source>
</evidence>
<evidence type="ECO:0000256" key="4">
    <source>
        <dbReference type="ARBA" id="ARBA00022692"/>
    </source>
</evidence>
<evidence type="ECO:0000256" key="8">
    <source>
        <dbReference type="ARBA" id="ARBA00023136"/>
    </source>
</evidence>
<evidence type="ECO:0000256" key="11">
    <source>
        <dbReference type="RuleBase" id="RU004181"/>
    </source>
</evidence>
<evidence type="ECO:0000256" key="6">
    <source>
        <dbReference type="ARBA" id="ARBA00022801"/>
    </source>
</evidence>
<keyword evidence="2 9" id="KW-1003">Cell membrane</keyword>
<dbReference type="NCBIfam" id="TIGR00077">
    <property type="entry name" value="lspA"/>
    <property type="match status" value="1"/>
</dbReference>
<comment type="similarity">
    <text evidence="1 9 11">Belongs to the peptidase A8 family.</text>
</comment>
<dbReference type="AlphaFoldDB" id="A0AAP4BD72"/>
<comment type="subcellular location">
    <subcellularLocation>
        <location evidence="9">Cell membrane</location>
        <topology evidence="9">Multi-pass membrane protein</topology>
    </subcellularLocation>
</comment>
<name>A0AAP4BD72_9FIRM</name>
<dbReference type="GO" id="GO:0005886">
    <property type="term" value="C:plasma membrane"/>
    <property type="evidence" value="ECO:0007669"/>
    <property type="project" value="UniProtKB-SubCell"/>
</dbReference>
<comment type="function">
    <text evidence="9 10">This protein specifically catalyzes the removal of signal peptides from prolipoproteins.</text>
</comment>
<keyword evidence="3 9" id="KW-0645">Protease</keyword>
<keyword evidence="13" id="KW-1185">Reference proteome</keyword>
<dbReference type="EC" id="3.4.23.36" evidence="9"/>
<dbReference type="Pfam" id="PF01252">
    <property type="entry name" value="Peptidase_A8"/>
    <property type="match status" value="1"/>
</dbReference>